<dbReference type="GO" id="GO:0046540">
    <property type="term" value="C:U4/U6 x U5 tri-snRNP complex"/>
    <property type="evidence" value="ECO:0007669"/>
    <property type="project" value="TreeGrafter"/>
</dbReference>
<dbReference type="InterPro" id="IPR027417">
    <property type="entry name" value="P-loop_NTPase"/>
</dbReference>
<dbReference type="SUPFAM" id="SSF50447">
    <property type="entry name" value="Translation proteins"/>
    <property type="match status" value="1"/>
</dbReference>
<keyword evidence="9" id="KW-0342">GTP-binding</keyword>
<dbReference type="SUPFAM" id="SSF52540">
    <property type="entry name" value="P-loop containing nucleoside triphosphate hydrolases"/>
    <property type="match status" value="1"/>
</dbReference>
<dbReference type="InterPro" id="IPR031950">
    <property type="entry name" value="EFTUD2_N"/>
</dbReference>
<comment type="function">
    <text evidence="15">Component of the U5 snRNP complex required for pre-mRNA splicing. Binds GTP.</text>
</comment>
<dbReference type="GO" id="GO:0005525">
    <property type="term" value="F:GTP binding"/>
    <property type="evidence" value="ECO:0007669"/>
    <property type="project" value="UniProtKB-KW"/>
</dbReference>
<dbReference type="CDD" id="cd01683">
    <property type="entry name" value="EF2_IV_snRNP"/>
    <property type="match status" value="1"/>
</dbReference>
<dbReference type="InterPro" id="IPR035655">
    <property type="entry name" value="U5-116kDa_C"/>
</dbReference>
<feature type="compositionally biased region" description="Acidic residues" evidence="16">
    <location>
        <begin position="19"/>
        <end position="36"/>
    </location>
</feature>
<organism evidence="18 19">
    <name type="scientific">Piptocephalis cylindrospora</name>
    <dbReference type="NCBI Taxonomy" id="1907219"/>
    <lineage>
        <taxon>Eukaryota</taxon>
        <taxon>Fungi</taxon>
        <taxon>Fungi incertae sedis</taxon>
        <taxon>Zoopagomycota</taxon>
        <taxon>Zoopagomycotina</taxon>
        <taxon>Zoopagomycetes</taxon>
        <taxon>Zoopagales</taxon>
        <taxon>Piptocephalidaceae</taxon>
        <taxon>Piptocephalis</taxon>
    </lineage>
</organism>
<dbReference type="OrthoDB" id="364892at2759"/>
<dbReference type="InterPro" id="IPR005517">
    <property type="entry name" value="Transl_elong_EFG/EF2_IV"/>
</dbReference>
<evidence type="ECO:0000256" key="8">
    <source>
        <dbReference type="ARBA" id="ARBA00022917"/>
    </source>
</evidence>
<evidence type="ECO:0000256" key="3">
    <source>
        <dbReference type="ARBA" id="ARBA00017891"/>
    </source>
</evidence>
<evidence type="ECO:0000256" key="15">
    <source>
        <dbReference type="ARBA" id="ARBA00055641"/>
    </source>
</evidence>
<evidence type="ECO:0000256" key="11">
    <source>
        <dbReference type="ARBA" id="ARBA00023242"/>
    </source>
</evidence>
<dbReference type="InterPro" id="IPR041095">
    <property type="entry name" value="EFG_II"/>
</dbReference>
<reference evidence="19" key="1">
    <citation type="journal article" date="2018" name="Nat. Microbiol.">
        <title>Leveraging single-cell genomics to expand the fungal tree of life.</title>
        <authorList>
            <person name="Ahrendt S.R."/>
            <person name="Quandt C.A."/>
            <person name="Ciobanu D."/>
            <person name="Clum A."/>
            <person name="Salamov A."/>
            <person name="Andreopoulos B."/>
            <person name="Cheng J.F."/>
            <person name="Woyke T."/>
            <person name="Pelin A."/>
            <person name="Henrissat B."/>
            <person name="Reynolds N.K."/>
            <person name="Benny G.L."/>
            <person name="Smith M.E."/>
            <person name="James T.Y."/>
            <person name="Grigoriev I.V."/>
        </authorList>
    </citation>
    <scope>NUCLEOTIDE SEQUENCE [LARGE SCALE GENOMIC DNA]</scope>
</reference>
<dbReference type="Proteomes" id="UP000267251">
    <property type="component" value="Unassembled WGS sequence"/>
</dbReference>
<dbReference type="Gene3D" id="3.90.1430.10">
    <property type="entry name" value="Yeast translation eEF2 (G' domain)"/>
    <property type="match status" value="1"/>
</dbReference>
<evidence type="ECO:0000256" key="12">
    <source>
        <dbReference type="ARBA" id="ARBA00024731"/>
    </source>
</evidence>
<comment type="subcellular location">
    <subcellularLocation>
        <location evidence="2">Cytoplasm</location>
    </subcellularLocation>
    <subcellularLocation>
        <location evidence="1">Nucleus</location>
    </subcellularLocation>
</comment>
<dbReference type="SMART" id="SM00889">
    <property type="entry name" value="EFG_IV"/>
    <property type="match status" value="1"/>
</dbReference>
<dbReference type="Gene3D" id="3.30.70.240">
    <property type="match status" value="1"/>
</dbReference>
<dbReference type="Pfam" id="PF00009">
    <property type="entry name" value="GTP_EFTU"/>
    <property type="match status" value="1"/>
</dbReference>
<evidence type="ECO:0000256" key="14">
    <source>
        <dbReference type="ARBA" id="ARBA00045974"/>
    </source>
</evidence>
<dbReference type="GO" id="GO:0030623">
    <property type="term" value="F:U5 snRNA binding"/>
    <property type="evidence" value="ECO:0007669"/>
    <property type="project" value="TreeGrafter"/>
</dbReference>
<dbReference type="NCBIfam" id="TIGR00231">
    <property type="entry name" value="small_GTP"/>
    <property type="match status" value="1"/>
</dbReference>
<evidence type="ECO:0000313" key="18">
    <source>
        <dbReference type="EMBL" id="RKP12914.1"/>
    </source>
</evidence>
<dbReference type="Gene3D" id="3.30.70.870">
    <property type="entry name" value="Elongation Factor G (Translational Gtpase), domain 3"/>
    <property type="match status" value="1"/>
</dbReference>
<dbReference type="FunFam" id="3.30.230.10:FF:000009">
    <property type="entry name" value="116 kDa U5 small nuclear ribonucleoprotein component"/>
    <property type="match status" value="1"/>
</dbReference>
<name>A0A4P9Y2L0_9FUNG</name>
<dbReference type="EMBL" id="KZ988165">
    <property type="protein sequence ID" value="RKP12914.1"/>
    <property type="molecule type" value="Genomic_DNA"/>
</dbReference>
<evidence type="ECO:0000256" key="9">
    <source>
        <dbReference type="ARBA" id="ARBA00023134"/>
    </source>
</evidence>
<dbReference type="Gene3D" id="3.30.230.10">
    <property type="match status" value="1"/>
</dbReference>
<keyword evidence="11" id="KW-0539">Nucleus</keyword>
<dbReference type="FunFam" id="3.40.50.300:FF:000646">
    <property type="entry name" value="U5 small nuclear ribonucleoprotein component"/>
    <property type="match status" value="1"/>
</dbReference>
<dbReference type="InterPro" id="IPR009000">
    <property type="entry name" value="Transl_B-barrel_sf"/>
</dbReference>
<dbReference type="FunFam" id="3.90.1430.10:FF:000003">
    <property type="entry name" value="Elongation factor 2"/>
    <property type="match status" value="1"/>
</dbReference>
<dbReference type="PANTHER" id="PTHR42908:SF6">
    <property type="entry name" value="116 KDA U5 SMALL NUCLEAR RIBONUCLEOPROTEIN COMPONENT"/>
    <property type="match status" value="1"/>
</dbReference>
<dbReference type="InterPro" id="IPR014721">
    <property type="entry name" value="Ribsml_uS5_D2-typ_fold_subgr"/>
</dbReference>
<dbReference type="PROSITE" id="PS51722">
    <property type="entry name" value="G_TR_2"/>
    <property type="match status" value="1"/>
</dbReference>
<evidence type="ECO:0000259" key="17">
    <source>
        <dbReference type="PROSITE" id="PS51722"/>
    </source>
</evidence>
<dbReference type="GO" id="GO:0006412">
    <property type="term" value="P:translation"/>
    <property type="evidence" value="ECO:0007669"/>
    <property type="project" value="UniProtKB-KW"/>
</dbReference>
<dbReference type="GO" id="GO:0000974">
    <property type="term" value="C:Prp19 complex"/>
    <property type="evidence" value="ECO:0007669"/>
    <property type="project" value="UniProtKB-ARBA"/>
</dbReference>
<proteinExistence type="predicted"/>
<dbReference type="GO" id="GO:0005829">
    <property type="term" value="C:cytosol"/>
    <property type="evidence" value="ECO:0007669"/>
    <property type="project" value="TreeGrafter"/>
</dbReference>
<feature type="region of interest" description="Disordered" evidence="16">
    <location>
        <begin position="1"/>
        <end position="56"/>
    </location>
</feature>
<evidence type="ECO:0000256" key="10">
    <source>
        <dbReference type="ARBA" id="ARBA00023187"/>
    </source>
</evidence>
<dbReference type="InterPro" id="IPR031157">
    <property type="entry name" value="G_TR_CS"/>
</dbReference>
<dbReference type="SMART" id="SM00838">
    <property type="entry name" value="EFG_C"/>
    <property type="match status" value="1"/>
</dbReference>
<dbReference type="Gene3D" id="2.40.30.10">
    <property type="entry name" value="Translation factors"/>
    <property type="match status" value="1"/>
</dbReference>
<evidence type="ECO:0000256" key="16">
    <source>
        <dbReference type="SAM" id="MobiDB-lite"/>
    </source>
</evidence>
<dbReference type="PROSITE" id="PS00301">
    <property type="entry name" value="G_TR_1"/>
    <property type="match status" value="1"/>
</dbReference>
<feature type="region of interest" description="Disordered" evidence="16">
    <location>
        <begin position="303"/>
        <end position="323"/>
    </location>
</feature>
<keyword evidence="6" id="KW-0747">Spliceosome</keyword>
<dbReference type="FunFam" id="3.30.70.870:FF:000002">
    <property type="entry name" value="Translation elongation factor 2"/>
    <property type="match status" value="1"/>
</dbReference>
<feature type="domain" description="Tr-type G" evidence="17">
    <location>
        <begin position="140"/>
        <end position="360"/>
    </location>
</feature>
<dbReference type="Pfam" id="PF00679">
    <property type="entry name" value="EFG_C"/>
    <property type="match status" value="1"/>
</dbReference>
<keyword evidence="8" id="KW-0648">Protein biosynthesis</keyword>
<dbReference type="GO" id="GO:0000398">
    <property type="term" value="P:mRNA splicing, via spliceosome"/>
    <property type="evidence" value="ECO:0007669"/>
    <property type="project" value="TreeGrafter"/>
</dbReference>
<dbReference type="PRINTS" id="PR00315">
    <property type="entry name" value="ELONGATNFCT"/>
</dbReference>
<dbReference type="Gene3D" id="3.40.50.300">
    <property type="entry name" value="P-loop containing nucleotide triphosphate hydrolases"/>
    <property type="match status" value="1"/>
</dbReference>
<dbReference type="SUPFAM" id="SSF54980">
    <property type="entry name" value="EF-G C-terminal domain-like"/>
    <property type="match status" value="2"/>
</dbReference>
<comment type="function">
    <text evidence="14">Required for pre-mRNA splicing as component of the spliceosome, including pre-catalytic, catalytic and post-catalytic spliceosomal complexes. Component of the U5 snRNP and the U4/U6-U5 tri-snRNP complex, a building block of the spliceosome. As a component of the minor spliceosome, involved in the splicing of U12-type introns in pre-mRNAs.</text>
</comment>
<evidence type="ECO:0000313" key="19">
    <source>
        <dbReference type="Proteomes" id="UP000267251"/>
    </source>
</evidence>
<comment type="function">
    <text evidence="12">Catalyzes the GTP-dependent ribosomal translocation step during translation elongation. During this step, the ribosome changes from the pre-translocational (PRE) to the post-translocational (POST) state as the newly formed A-site-bound peptidyl-tRNA and P-site-bound deacylated tRNA move to the P and E sites, respectively. Catalyzes the coordinated movement of the two tRNA molecules, the mRNA and conformational changes in the ribosome.</text>
</comment>
<dbReference type="InterPro" id="IPR020568">
    <property type="entry name" value="Ribosomal_Su5_D2-typ_SF"/>
</dbReference>
<evidence type="ECO:0000256" key="6">
    <source>
        <dbReference type="ARBA" id="ARBA00022728"/>
    </source>
</evidence>
<keyword evidence="19" id="KW-1185">Reference proteome</keyword>
<dbReference type="GO" id="GO:0003924">
    <property type="term" value="F:GTPase activity"/>
    <property type="evidence" value="ECO:0007669"/>
    <property type="project" value="InterPro"/>
</dbReference>
<keyword evidence="18" id="KW-0378">Hydrolase</keyword>
<keyword evidence="7" id="KW-0547">Nucleotide-binding</keyword>
<dbReference type="InterPro" id="IPR035647">
    <property type="entry name" value="EFG_III/V"/>
</dbReference>
<keyword evidence="5" id="KW-0507">mRNA processing</keyword>
<dbReference type="InterPro" id="IPR005225">
    <property type="entry name" value="Small_GTP-bd"/>
</dbReference>
<dbReference type="InterPro" id="IPR000795">
    <property type="entry name" value="T_Tr_GTP-bd_dom"/>
</dbReference>
<dbReference type="FunFam" id="2.40.30.10:FF:000029">
    <property type="entry name" value="116 kDa U5 small nuclear ribonucleoprotein component"/>
    <property type="match status" value="1"/>
</dbReference>
<dbReference type="FunFam" id="3.30.70.240:FF:000004">
    <property type="entry name" value="116 kDa U5 small nuclear ribonucleoprotein"/>
    <property type="match status" value="1"/>
</dbReference>
<dbReference type="InterPro" id="IPR044121">
    <property type="entry name" value="Snu114_GTP-bd"/>
</dbReference>
<dbReference type="Pfam" id="PF16004">
    <property type="entry name" value="EFTUD2"/>
    <property type="match status" value="1"/>
</dbReference>
<sequence length="990" mass="110813">MDDDSQYDEFGNYIGPDLAESEEENIGYDLSGEESDHEQTAPQHVTMEEEEEGPNSTSLVRMEDAEANQVILHEEKSFYPSAQQVYGEDVETIVQEEDTQLLSEPIVKPKRVEHTQLQEKDLPQTSYKKGFLVDLLKTPELIRNLVMVGHLHHGKSTLMDMLIASTHHLPWNLEKHKRYTDTHMLERQRGMSIKSSPMTLVLQSQEEKSYAFNLMDTPGHVDFMDEVSAGTRFADGALLVVDAVEGVMVGTEQAIKRCLRERIPIILVVNKVERLILELKLPPTDAYFKLRHVIEEVNSTIQRLSGSSSPSSSPSSSSSPQRLSPLRGNVLFASGQSTWIFSLSSFSQMYADTYPGTFPASALARRLWGERFYNPSSRTFSPKPQDKGATRSFVHFILEPLYKIYAQVVGEETKDLQKSLHPLGIRLKAKDWEMEVPDLLRAVLHQFFGPPTALVDAALQHIPSPAQHAQDKVNHIYRGPRGPGSLEESMIKVNPDAPTVLHVAKLYADSTLDTGTGRIAFHAFARVMSGRVRVGQNIQVLGQGYSQADEEEMAPATVDALWLHCSRYRIPIEEAGPGAWVLLAGVDATILGTATLLDLSIPRESRGIFRGLDWAGATPTFKVAVEPVNPTELPKMLEGLRRVNRTYPMSVTRVEESGEHVLLGSGEMYLDCALHDLRRLYGQVEVRVSDPTVRFNETVVEMSGLRCWSETQNHRNKLTMVAEPLDRGIAEDLEAGAYLREHYQWDLLASRSIWAFGPDLRLGSNILCDDTLPTETDKKLLKSVKDSIRQGFQWGTREGPLCDEPIRNVKFKILDATLSPEPIHRGSGQIIPAARRVCYSAFLTAKPRLMEPVNYIEVQAPADCVAAVYDVLGRRRGHVLHDLGKAGSPLYSVQALIPAIDSFGFETDLRTHTQGQAFVQQVFDHWQVVPGDPLDRSIPLRPLEPSPAPHLARDFMLKTRRRKGLSEDVSVGKYFDESMLLHMAAKGRTL</sequence>
<dbReference type="InterPro" id="IPR000640">
    <property type="entry name" value="EFG_V-like"/>
</dbReference>
<evidence type="ECO:0000256" key="4">
    <source>
        <dbReference type="ARBA" id="ARBA00018774"/>
    </source>
</evidence>
<evidence type="ECO:0000256" key="5">
    <source>
        <dbReference type="ARBA" id="ARBA00022664"/>
    </source>
</evidence>
<dbReference type="SUPFAM" id="SSF54211">
    <property type="entry name" value="Ribosomal protein S5 domain 2-like"/>
    <property type="match status" value="1"/>
</dbReference>
<evidence type="ECO:0000256" key="2">
    <source>
        <dbReference type="ARBA" id="ARBA00004496"/>
    </source>
</evidence>
<dbReference type="Pfam" id="PF14492">
    <property type="entry name" value="EFG_III"/>
    <property type="match status" value="1"/>
</dbReference>
<dbReference type="CDD" id="cd04098">
    <property type="entry name" value="eEF2_C_snRNP"/>
    <property type="match status" value="1"/>
</dbReference>
<protein>
    <recommendedName>
        <fullName evidence="4">116 kDa U5 small nuclear ribonucleoprotein component</fullName>
    </recommendedName>
    <alternativeName>
        <fullName evidence="3">Elongation factor 2</fullName>
    </alternativeName>
    <alternativeName>
        <fullName evidence="13">U5 snRNP-specific protein, 116 kDa</fullName>
    </alternativeName>
</protein>
<dbReference type="PANTHER" id="PTHR42908">
    <property type="entry name" value="TRANSLATION ELONGATION FACTOR-RELATED"/>
    <property type="match status" value="1"/>
</dbReference>
<dbReference type="CDD" id="cd04167">
    <property type="entry name" value="Snu114p"/>
    <property type="match status" value="1"/>
</dbReference>
<keyword evidence="10" id="KW-0508">mRNA splicing</keyword>
<evidence type="ECO:0000256" key="7">
    <source>
        <dbReference type="ARBA" id="ARBA00022741"/>
    </source>
</evidence>
<evidence type="ECO:0000256" key="1">
    <source>
        <dbReference type="ARBA" id="ARBA00004123"/>
    </source>
</evidence>
<dbReference type="AlphaFoldDB" id="A0A4P9Y2L0"/>
<evidence type="ECO:0000256" key="13">
    <source>
        <dbReference type="ARBA" id="ARBA00031432"/>
    </source>
</evidence>
<dbReference type="Pfam" id="PF03764">
    <property type="entry name" value="EFG_IV"/>
    <property type="match status" value="1"/>
</dbReference>
<gene>
    <name evidence="18" type="ORF">BJ684DRAFT_10830</name>
</gene>
<accession>A0A4P9Y2L0</accession>
<dbReference type="GO" id="GO:0071007">
    <property type="term" value="C:U2-type catalytic step 2 spliceosome"/>
    <property type="evidence" value="ECO:0007669"/>
    <property type="project" value="TreeGrafter"/>
</dbReference>
<dbReference type="CDD" id="cd04090">
    <property type="entry name" value="EF2_II_snRNP"/>
    <property type="match status" value="1"/>
</dbReference>